<dbReference type="SUPFAM" id="SSF103473">
    <property type="entry name" value="MFS general substrate transporter"/>
    <property type="match status" value="1"/>
</dbReference>
<organism evidence="6 7">
    <name type="scientific">Acinetobacter johnsonii</name>
    <dbReference type="NCBI Taxonomy" id="40214"/>
    <lineage>
        <taxon>Bacteria</taxon>
        <taxon>Pseudomonadati</taxon>
        <taxon>Pseudomonadota</taxon>
        <taxon>Gammaproteobacteria</taxon>
        <taxon>Moraxellales</taxon>
        <taxon>Moraxellaceae</taxon>
        <taxon>Acinetobacter</taxon>
    </lineage>
</organism>
<dbReference type="AlphaFoldDB" id="A0A1R7QC99"/>
<sequence length="295" mass="32892">MDSELFTVFLPLTLALMMMGLGLHLRPADFYRLTLHPKVIFIALFSQLVLLVGIAFLICQFLNLAPIFAIGLMLVAASPGGPTSNLLTYLFKGDVALNITLTATNSIISTLTLPFIINFSLMYFLQTSQPIDMPAMKMIKVFFITLLPVSMGMFLRYYFPKLADRLNRPMRILSASCLLFIFFLALYLERHNFVEYVFEIGPAVALFCFCSMFIGFFVPHLANIPEKQALTCSFEITIHNTALAITVALSVLGNTAMAIPAGIYSIFMFVFAALLGLLISRRNDSLFLKKETAAE</sequence>
<evidence type="ECO:0000256" key="2">
    <source>
        <dbReference type="ARBA" id="ARBA00022692"/>
    </source>
</evidence>
<dbReference type="InterPro" id="IPR036259">
    <property type="entry name" value="MFS_trans_sf"/>
</dbReference>
<keyword evidence="4 5" id="KW-0472">Membrane</keyword>
<feature type="transmembrane region" description="Helical" evidence="5">
    <location>
        <begin position="64"/>
        <end position="91"/>
    </location>
</feature>
<feature type="transmembrane region" description="Helical" evidence="5">
    <location>
        <begin position="200"/>
        <end position="218"/>
    </location>
</feature>
<keyword evidence="3 5" id="KW-1133">Transmembrane helix</keyword>
<feature type="transmembrane region" description="Helical" evidence="5">
    <location>
        <begin position="171"/>
        <end position="188"/>
    </location>
</feature>
<protein>
    <submittedName>
        <fullName evidence="6">Sodium Bile acid symporter family protein</fullName>
    </submittedName>
</protein>
<feature type="transmembrane region" description="Helical" evidence="5">
    <location>
        <begin position="138"/>
        <end position="159"/>
    </location>
</feature>
<feature type="transmembrane region" description="Helical" evidence="5">
    <location>
        <begin position="6"/>
        <end position="27"/>
    </location>
</feature>
<proteinExistence type="predicted"/>
<evidence type="ECO:0000313" key="6">
    <source>
        <dbReference type="EMBL" id="SJX21905.1"/>
    </source>
</evidence>
<evidence type="ECO:0000256" key="3">
    <source>
        <dbReference type="ARBA" id="ARBA00022989"/>
    </source>
</evidence>
<name>A0A1R7QC99_ACIJO</name>
<evidence type="ECO:0000256" key="5">
    <source>
        <dbReference type="SAM" id="Phobius"/>
    </source>
</evidence>
<dbReference type="EMBL" id="FUUY01000004">
    <property type="protein sequence ID" value="SJX21905.1"/>
    <property type="molecule type" value="Genomic_DNA"/>
</dbReference>
<evidence type="ECO:0000256" key="1">
    <source>
        <dbReference type="ARBA" id="ARBA00004141"/>
    </source>
</evidence>
<comment type="subcellular location">
    <subcellularLocation>
        <location evidence="1">Membrane</location>
        <topology evidence="1">Multi-pass membrane protein</topology>
    </subcellularLocation>
</comment>
<reference evidence="6 7" key="1">
    <citation type="submission" date="2017-02" db="EMBL/GenBank/DDBJ databases">
        <authorList>
            <person name="Peterson S.W."/>
        </authorList>
    </citation>
    <scope>NUCLEOTIDE SEQUENCE [LARGE SCALE GENOMIC DNA]</scope>
    <source>
        <strain evidence="6">C6</strain>
    </source>
</reference>
<keyword evidence="2 5" id="KW-0812">Transmembrane</keyword>
<dbReference type="PANTHER" id="PTHR10361:SF24">
    <property type="entry name" value="P3 PROTEIN"/>
    <property type="match status" value="1"/>
</dbReference>
<dbReference type="RefSeq" id="WP_087012272.1">
    <property type="nucleotide sequence ID" value="NZ_FUUY01000004.1"/>
</dbReference>
<dbReference type="InterPro" id="IPR002657">
    <property type="entry name" value="BilAc:Na_symport/Acr3"/>
</dbReference>
<dbReference type="Pfam" id="PF01758">
    <property type="entry name" value="SBF"/>
    <property type="match status" value="1"/>
</dbReference>
<dbReference type="GO" id="GO:0016020">
    <property type="term" value="C:membrane"/>
    <property type="evidence" value="ECO:0007669"/>
    <property type="project" value="UniProtKB-SubCell"/>
</dbReference>
<dbReference type="PANTHER" id="PTHR10361">
    <property type="entry name" value="SODIUM-BILE ACID COTRANSPORTER"/>
    <property type="match status" value="1"/>
</dbReference>
<evidence type="ECO:0000256" key="4">
    <source>
        <dbReference type="ARBA" id="ARBA00023136"/>
    </source>
</evidence>
<gene>
    <name evidence="6" type="ORF">ACNJC6_01534</name>
</gene>
<feature type="transmembrane region" description="Helical" evidence="5">
    <location>
        <begin position="103"/>
        <end position="126"/>
    </location>
</feature>
<dbReference type="Proteomes" id="UP000196240">
    <property type="component" value="Unassembled WGS sequence"/>
</dbReference>
<evidence type="ECO:0000313" key="7">
    <source>
        <dbReference type="Proteomes" id="UP000196240"/>
    </source>
</evidence>
<dbReference type="InterPro" id="IPR038770">
    <property type="entry name" value="Na+/solute_symporter_sf"/>
</dbReference>
<feature type="transmembrane region" description="Helical" evidence="5">
    <location>
        <begin position="258"/>
        <end position="280"/>
    </location>
</feature>
<dbReference type="Gene3D" id="1.20.1530.20">
    <property type="match status" value="1"/>
</dbReference>
<accession>A0A1R7QC99</accession>
<dbReference type="InterPro" id="IPR004710">
    <property type="entry name" value="Bilac:Na_transpt"/>
</dbReference>
<feature type="transmembrane region" description="Helical" evidence="5">
    <location>
        <begin position="39"/>
        <end position="58"/>
    </location>
</feature>